<keyword evidence="5" id="KW-0999">Mitochondrion inner membrane</keyword>
<dbReference type="STRING" id="400727.A0A2T7P4W5"/>
<evidence type="ECO:0000256" key="10">
    <source>
        <dbReference type="SAM" id="Phobius"/>
    </source>
</evidence>
<evidence type="ECO:0000256" key="1">
    <source>
        <dbReference type="ARBA" id="ARBA00004448"/>
    </source>
</evidence>
<keyword evidence="6 10" id="KW-1133">Transmembrane helix</keyword>
<keyword evidence="8 10" id="KW-0472">Membrane</keyword>
<evidence type="ECO:0000313" key="11">
    <source>
        <dbReference type="EMBL" id="PVD28450.1"/>
    </source>
</evidence>
<dbReference type="InterPro" id="IPR009792">
    <property type="entry name" value="TMEM242"/>
</dbReference>
<evidence type="ECO:0000256" key="3">
    <source>
        <dbReference type="ARBA" id="ARBA00013934"/>
    </source>
</evidence>
<dbReference type="EMBL" id="PZQS01000006">
    <property type="protein sequence ID" value="PVD28450.1"/>
    <property type="molecule type" value="Genomic_DNA"/>
</dbReference>
<evidence type="ECO:0000256" key="5">
    <source>
        <dbReference type="ARBA" id="ARBA00022792"/>
    </source>
</evidence>
<protein>
    <recommendedName>
        <fullName evidence="3">Transmembrane protein 242</fullName>
    </recommendedName>
</protein>
<evidence type="ECO:0000256" key="4">
    <source>
        <dbReference type="ARBA" id="ARBA00022692"/>
    </source>
</evidence>
<sequence length="119" mass="13153">MSILGGFGMTIAMAKRKDPHMFVKGLLPSREVPESGGSLAMRALGWGTLYSVAGVGSICFVVWKLLGVQNLNEFREKVGSVLPRIPKKENPGRGDFRTLRELLEYIIEEDTKKKSAKES</sequence>
<gene>
    <name evidence="11" type="ORF">C0Q70_11038</name>
</gene>
<evidence type="ECO:0000313" key="12">
    <source>
        <dbReference type="Proteomes" id="UP000245119"/>
    </source>
</evidence>
<feature type="transmembrane region" description="Helical" evidence="10">
    <location>
        <begin position="43"/>
        <end position="66"/>
    </location>
</feature>
<name>A0A2T7P4W5_POMCA</name>
<dbReference type="Proteomes" id="UP000245119">
    <property type="component" value="Linkage Group LG6"/>
</dbReference>
<keyword evidence="7" id="KW-0496">Mitochondrion</keyword>
<comment type="function">
    <text evidence="9">Scaffold protein that participates in the c-ring assembly of mitochondrial ATP synthase (F(1)F(0) ATP synthase or complex V) by facilitating the membrane insertion and oligomer formation of the subunit c/ATP5MC3. Participates in the incorporation of the c-ring into vestigial complexes. Additionally influences the incorporation of subunits MT-ATP6, MT-ATP8, ATP5MJ, and ATP5MK in the ATP synthase.</text>
</comment>
<dbReference type="OrthoDB" id="2378895at2759"/>
<dbReference type="PANTHER" id="PTHR13141">
    <property type="entry name" value="TRANSMEMBRANE PROTEIN 242"/>
    <property type="match status" value="1"/>
</dbReference>
<keyword evidence="4 10" id="KW-0812">Transmembrane</keyword>
<dbReference type="AlphaFoldDB" id="A0A2T7P4W5"/>
<comment type="subcellular location">
    <subcellularLocation>
        <location evidence="1">Mitochondrion inner membrane</location>
        <topology evidence="1">Multi-pass membrane protein</topology>
    </subcellularLocation>
</comment>
<evidence type="ECO:0000256" key="6">
    <source>
        <dbReference type="ARBA" id="ARBA00022989"/>
    </source>
</evidence>
<reference evidence="11 12" key="1">
    <citation type="submission" date="2018-04" db="EMBL/GenBank/DDBJ databases">
        <title>The genome of golden apple snail Pomacea canaliculata provides insight into stress tolerance and invasive adaptation.</title>
        <authorList>
            <person name="Liu C."/>
            <person name="Liu B."/>
            <person name="Ren Y."/>
            <person name="Zhang Y."/>
            <person name="Wang H."/>
            <person name="Li S."/>
            <person name="Jiang F."/>
            <person name="Yin L."/>
            <person name="Zhang G."/>
            <person name="Qian W."/>
            <person name="Fan W."/>
        </authorList>
    </citation>
    <scope>NUCLEOTIDE SEQUENCE [LARGE SCALE GENOMIC DNA]</scope>
    <source>
        <strain evidence="11">SZHN2017</strain>
        <tissue evidence="11">Muscle</tissue>
    </source>
</reference>
<comment type="caution">
    <text evidence="11">The sequence shown here is derived from an EMBL/GenBank/DDBJ whole genome shotgun (WGS) entry which is preliminary data.</text>
</comment>
<dbReference type="PANTHER" id="PTHR13141:SF4">
    <property type="entry name" value="TRANSMEMBRANE PROTEIN 242"/>
    <property type="match status" value="1"/>
</dbReference>
<dbReference type="GO" id="GO:0005743">
    <property type="term" value="C:mitochondrial inner membrane"/>
    <property type="evidence" value="ECO:0007669"/>
    <property type="project" value="UniProtKB-SubCell"/>
</dbReference>
<dbReference type="Pfam" id="PF07096">
    <property type="entry name" value="DUF1358"/>
    <property type="match status" value="1"/>
</dbReference>
<evidence type="ECO:0000256" key="8">
    <source>
        <dbReference type="ARBA" id="ARBA00023136"/>
    </source>
</evidence>
<proteinExistence type="inferred from homology"/>
<evidence type="ECO:0000256" key="2">
    <source>
        <dbReference type="ARBA" id="ARBA00007570"/>
    </source>
</evidence>
<organism evidence="11 12">
    <name type="scientific">Pomacea canaliculata</name>
    <name type="common">Golden apple snail</name>
    <dbReference type="NCBI Taxonomy" id="400727"/>
    <lineage>
        <taxon>Eukaryota</taxon>
        <taxon>Metazoa</taxon>
        <taxon>Spiralia</taxon>
        <taxon>Lophotrochozoa</taxon>
        <taxon>Mollusca</taxon>
        <taxon>Gastropoda</taxon>
        <taxon>Caenogastropoda</taxon>
        <taxon>Architaenioglossa</taxon>
        <taxon>Ampullarioidea</taxon>
        <taxon>Ampullariidae</taxon>
        <taxon>Pomacea</taxon>
    </lineage>
</organism>
<keyword evidence="12" id="KW-1185">Reference proteome</keyword>
<evidence type="ECO:0000256" key="9">
    <source>
        <dbReference type="ARBA" id="ARBA00045905"/>
    </source>
</evidence>
<evidence type="ECO:0000256" key="7">
    <source>
        <dbReference type="ARBA" id="ARBA00023128"/>
    </source>
</evidence>
<comment type="similarity">
    <text evidence="2">Belongs to the TMEM242 family.</text>
</comment>
<accession>A0A2T7P4W5</accession>